<evidence type="ECO:0000256" key="1">
    <source>
        <dbReference type="SAM" id="MobiDB-lite"/>
    </source>
</evidence>
<keyword evidence="3" id="KW-1185">Reference proteome</keyword>
<name>A0A6C0G1N5_9BACL</name>
<proteinExistence type="predicted"/>
<evidence type="ECO:0000313" key="3">
    <source>
        <dbReference type="Proteomes" id="UP000476064"/>
    </source>
</evidence>
<dbReference type="InterPro" id="IPR017853">
    <property type="entry name" value="GH"/>
</dbReference>
<sequence length="607" mass="68252">MQFTRENDIPCIKAERYELTFPKDRPFVNVKDNAGDNVMELFVPSSIHPLADRDDTVEILGEWTIEERDGSFIASIEAKSSAWEKKIYRFRCHPHRFSYEMEVFGEGKLAEANYFGGYYSGHVRWGSGFFCSGQRFKQGFNPEPNGQETNYFAPTGGSVIDMMGVPLPGKGDWFFTPPPFCFAFEAEQGWVGVGVEAKPGHNRFTEFSYHAQFGFHLSLSYEGHTAVNGHYVLPAVGFDFADSEYGALAAHVRSLREQGLVSSKAPAEKPDWWRSPIFCGWGSQCYVAAVAQDRAPNYARQELYEQFMTELDRNGITPGIVVLDDKWQAQYGENLVDEAKWPDVMGFIRRQHEEGKKVLLWLKAWDPEGLPADECIRNAAGLPIAFDPTNPAFERRMRASIRQMLSADGYDADGFKIDFSARIPSGPGIRAYGDEWGLELMRKYLWILNDEAKRTKRDALIMSHTPHPYLADVVDMIRLNDINTGKDVIKAMTLRAKVAAIGCPDAIIDTDNWPITNRSDWREYVKLQPELGVPSLYYVSHFDMTKEPLEEEDYQLIRDAWERSEKNGGNGSIAEAARRGALTAGDAAQAGTADAASKAPASGAWWA</sequence>
<protein>
    <recommendedName>
        <fullName evidence="4">Alpha-galactosidase</fullName>
    </recommendedName>
</protein>
<dbReference type="SUPFAM" id="SSF51445">
    <property type="entry name" value="(Trans)glycosidases"/>
    <property type="match status" value="1"/>
</dbReference>
<organism evidence="2 3">
    <name type="scientific">Paenibacillus lycopersici</name>
    <dbReference type="NCBI Taxonomy" id="2704462"/>
    <lineage>
        <taxon>Bacteria</taxon>
        <taxon>Bacillati</taxon>
        <taxon>Bacillota</taxon>
        <taxon>Bacilli</taxon>
        <taxon>Bacillales</taxon>
        <taxon>Paenibacillaceae</taxon>
        <taxon>Paenibacillus</taxon>
    </lineage>
</organism>
<gene>
    <name evidence="2" type="ORF">GXP70_14980</name>
</gene>
<dbReference type="Proteomes" id="UP000476064">
    <property type="component" value="Chromosome"/>
</dbReference>
<dbReference type="Gene3D" id="3.20.20.80">
    <property type="entry name" value="Glycosidases"/>
    <property type="match status" value="1"/>
</dbReference>
<accession>A0A6C0G1N5</accession>
<evidence type="ECO:0008006" key="4">
    <source>
        <dbReference type="Google" id="ProtNLM"/>
    </source>
</evidence>
<dbReference type="KEGG" id="plyc:GXP70_14980"/>
<dbReference type="EMBL" id="CP048209">
    <property type="protein sequence ID" value="QHT61129.1"/>
    <property type="molecule type" value="Genomic_DNA"/>
</dbReference>
<evidence type="ECO:0000313" key="2">
    <source>
        <dbReference type="EMBL" id="QHT61129.1"/>
    </source>
</evidence>
<reference evidence="2 3" key="1">
    <citation type="submission" date="2020-01" db="EMBL/GenBank/DDBJ databases">
        <title>Paenibacillus sp. nov., isolated from tomato rhizosphere.</title>
        <authorList>
            <person name="Weon H.-Y."/>
            <person name="Lee S.A."/>
        </authorList>
    </citation>
    <scope>NUCLEOTIDE SEQUENCE [LARGE SCALE GENOMIC DNA]</scope>
    <source>
        <strain evidence="2 3">12200R-189</strain>
    </source>
</reference>
<dbReference type="RefSeq" id="WP_162357568.1">
    <property type="nucleotide sequence ID" value="NZ_CP048209.1"/>
</dbReference>
<feature type="region of interest" description="Disordered" evidence="1">
    <location>
        <begin position="584"/>
        <end position="607"/>
    </location>
</feature>
<dbReference type="AlphaFoldDB" id="A0A6C0G1N5"/>